<feature type="domain" description="SHS2" evidence="1">
    <location>
        <begin position="21"/>
        <end position="223"/>
    </location>
</feature>
<organism evidence="2 3">
    <name type="scientific">Candidatus Wirthbacteria bacterium CG2_30_54_11</name>
    <dbReference type="NCBI Taxonomy" id="1817892"/>
    <lineage>
        <taxon>Bacteria</taxon>
        <taxon>Candidatus Wirthbacteria</taxon>
    </lineage>
</organism>
<dbReference type="InterPro" id="IPR043129">
    <property type="entry name" value="ATPase_NBD"/>
</dbReference>
<gene>
    <name evidence="2" type="ORF">AUK40_00590</name>
</gene>
<sequence>MAFIDTIRRVLVPDKTAGKYCIALDVGTEMVKALLFENENGKGKVIGVGRFRQRLQDMQAGMVTDIQGVVTNCQEAIEQAVEQAGVEPDQTIIGIAGELVKGATTVVEYERPKPNEKIDARELEGIVQKVQWQASDQVRKQLALETGYQEIEVKLVNAAIVDVQIDGHKIHNPLGFQGRKVSVGIFNSFAPLVHLGALQTIAEELDLDLLSIATEPYAVAVSVGNDEAGEFSAIFIDVGGGTTDIALVRNGGVVGTKMFSLGGRAFTKRLAQHFNISFEKAEVMKLDYSHGRIDAASRDLVRSVLEQDAAVWISGIELILNELAESEHLPLRILLCGGGSVLPEIKGALDKFNWQETLPFSRTPQISFIKPSDVTNIVDTTGLLTSSQDITPMALANLAMDLMGEEQLVDILLRKVAKIIQQ</sequence>
<dbReference type="SUPFAM" id="SSF53067">
    <property type="entry name" value="Actin-like ATPase domain"/>
    <property type="match status" value="1"/>
</dbReference>
<evidence type="ECO:0000259" key="1">
    <source>
        <dbReference type="SMART" id="SM00842"/>
    </source>
</evidence>
<reference evidence="2 3" key="1">
    <citation type="journal article" date="2016" name="Environ. Microbiol.">
        <title>Genomic resolution of a cold subsurface aquifer community provides metabolic insights for novel microbes adapted to high CO concentrations.</title>
        <authorList>
            <person name="Probst A.J."/>
            <person name="Castelle C.J."/>
            <person name="Singh A."/>
            <person name="Brown C.T."/>
            <person name="Anantharaman K."/>
            <person name="Sharon I."/>
            <person name="Hug L.A."/>
            <person name="Burstein D."/>
            <person name="Emerson J.B."/>
            <person name="Thomas B.C."/>
            <person name="Banfield J.F."/>
        </authorList>
    </citation>
    <scope>NUCLEOTIDE SEQUENCE [LARGE SCALE GENOMIC DNA]</scope>
    <source>
        <strain evidence="2">CG2_30_54_11</strain>
    </source>
</reference>
<dbReference type="PANTHER" id="PTHR32432">
    <property type="entry name" value="CELL DIVISION PROTEIN FTSA-RELATED"/>
    <property type="match status" value="1"/>
</dbReference>
<dbReference type="AlphaFoldDB" id="A0A1J5IZ80"/>
<dbReference type="Pfam" id="PF14450">
    <property type="entry name" value="FtsA"/>
    <property type="match status" value="1"/>
</dbReference>
<name>A0A1J5IZ80_9BACT</name>
<dbReference type="SMART" id="SM00842">
    <property type="entry name" value="FtsA"/>
    <property type="match status" value="1"/>
</dbReference>
<evidence type="ECO:0000313" key="3">
    <source>
        <dbReference type="Proteomes" id="UP000183245"/>
    </source>
</evidence>
<proteinExistence type="predicted"/>
<dbReference type="Proteomes" id="UP000183245">
    <property type="component" value="Unassembled WGS sequence"/>
</dbReference>
<dbReference type="EMBL" id="MNZT01000010">
    <property type="protein sequence ID" value="OIP99738.1"/>
    <property type="molecule type" value="Genomic_DNA"/>
</dbReference>
<dbReference type="STRING" id="1817892.AUK40_00590"/>
<comment type="caution">
    <text evidence="2">The sequence shown here is derived from an EMBL/GenBank/DDBJ whole genome shotgun (WGS) entry which is preliminary data.</text>
</comment>
<protein>
    <recommendedName>
        <fullName evidence="1">SHS2 domain-containing protein</fullName>
    </recommendedName>
</protein>
<accession>A0A1J5IZ80</accession>
<dbReference type="InterPro" id="IPR003494">
    <property type="entry name" value="SHS2_FtsA"/>
</dbReference>
<dbReference type="CDD" id="cd24004">
    <property type="entry name" value="ASKHA_NBD_PilM-like"/>
    <property type="match status" value="1"/>
</dbReference>
<dbReference type="InterPro" id="IPR050696">
    <property type="entry name" value="FtsA/MreB"/>
</dbReference>
<dbReference type="Gene3D" id="3.30.420.40">
    <property type="match status" value="2"/>
</dbReference>
<evidence type="ECO:0000313" key="2">
    <source>
        <dbReference type="EMBL" id="OIP99738.1"/>
    </source>
</evidence>
<dbReference type="GO" id="GO:0051301">
    <property type="term" value="P:cell division"/>
    <property type="evidence" value="ECO:0007669"/>
    <property type="project" value="InterPro"/>
</dbReference>